<sequence length="133" mass="15205">MEALINGQKKEYMNLETETRILRALESWEQHQAFLNPACSIGSTAKEIGCNTKYLSFVVNKNKGADFPNYINNLRISYLEHYLRTVEEARNFKLTYLAALSGFSSYGKFAKSIKDKTGLNPTQFIVFFDEKTA</sequence>
<gene>
    <name evidence="2" type="ORF">VJ786_06000</name>
</gene>
<organism evidence="2 3">
    <name type="scientific">Sphingobacterium tenebrionis</name>
    <dbReference type="NCBI Taxonomy" id="3111775"/>
    <lineage>
        <taxon>Bacteria</taxon>
        <taxon>Pseudomonadati</taxon>
        <taxon>Bacteroidota</taxon>
        <taxon>Sphingobacteriia</taxon>
        <taxon>Sphingobacteriales</taxon>
        <taxon>Sphingobacteriaceae</taxon>
        <taxon>Sphingobacterium</taxon>
    </lineage>
</organism>
<dbReference type="InterPro" id="IPR018060">
    <property type="entry name" value="HTH_AraC"/>
</dbReference>
<keyword evidence="3" id="KW-1185">Reference proteome</keyword>
<evidence type="ECO:0000313" key="2">
    <source>
        <dbReference type="EMBL" id="MEI5984451.1"/>
    </source>
</evidence>
<proteinExistence type="predicted"/>
<dbReference type="Proteomes" id="UP001363035">
    <property type="component" value="Unassembled WGS sequence"/>
</dbReference>
<name>A0ABU8I422_9SPHI</name>
<dbReference type="Gene3D" id="1.10.10.60">
    <property type="entry name" value="Homeodomain-like"/>
    <property type="match status" value="1"/>
</dbReference>
<dbReference type="SMART" id="SM00342">
    <property type="entry name" value="HTH_ARAC"/>
    <property type="match status" value="1"/>
</dbReference>
<evidence type="ECO:0000259" key="1">
    <source>
        <dbReference type="PROSITE" id="PS01124"/>
    </source>
</evidence>
<reference evidence="2 3" key="1">
    <citation type="submission" date="2024-01" db="EMBL/GenBank/DDBJ databases">
        <title>Sphingobacterium tenebrionis sp. nov., a novel endophyte isolated from tenebrio molitor intestines.</title>
        <authorList>
            <person name="Zhang C."/>
        </authorList>
    </citation>
    <scope>NUCLEOTIDE SEQUENCE [LARGE SCALE GENOMIC DNA]</scope>
    <source>
        <strain evidence="2 3">PU5-4</strain>
    </source>
</reference>
<evidence type="ECO:0000313" key="3">
    <source>
        <dbReference type="Proteomes" id="UP001363035"/>
    </source>
</evidence>
<dbReference type="EMBL" id="JAYLLN010000010">
    <property type="protein sequence ID" value="MEI5984451.1"/>
    <property type="molecule type" value="Genomic_DNA"/>
</dbReference>
<dbReference type="Pfam" id="PF12833">
    <property type="entry name" value="HTH_18"/>
    <property type="match status" value="1"/>
</dbReference>
<accession>A0ABU8I422</accession>
<protein>
    <submittedName>
        <fullName evidence="2">Helix-turn-helix domain-containing protein</fullName>
    </submittedName>
</protein>
<feature type="domain" description="HTH araC/xylS-type" evidence="1">
    <location>
        <begin position="19"/>
        <end position="127"/>
    </location>
</feature>
<dbReference type="RefSeq" id="WP_099367462.1">
    <property type="nucleotide sequence ID" value="NZ_JAYLLN010000010.1"/>
</dbReference>
<dbReference type="PROSITE" id="PS01124">
    <property type="entry name" value="HTH_ARAC_FAMILY_2"/>
    <property type="match status" value="1"/>
</dbReference>
<comment type="caution">
    <text evidence="2">The sequence shown here is derived from an EMBL/GenBank/DDBJ whole genome shotgun (WGS) entry which is preliminary data.</text>
</comment>